<evidence type="ECO:0000256" key="4">
    <source>
        <dbReference type="SAM" id="MobiDB-lite"/>
    </source>
</evidence>
<dbReference type="GO" id="GO:0016020">
    <property type="term" value="C:membrane"/>
    <property type="evidence" value="ECO:0007669"/>
    <property type="project" value="TreeGrafter"/>
</dbReference>
<dbReference type="InterPro" id="IPR052286">
    <property type="entry name" value="Wnt_signaling_inhibitor"/>
</dbReference>
<feature type="transmembrane region" description="Helical" evidence="5">
    <location>
        <begin position="778"/>
        <end position="797"/>
    </location>
</feature>
<dbReference type="PANTHER" id="PTHR24364:SF18">
    <property type="entry name" value="LP06937P"/>
    <property type="match status" value="1"/>
</dbReference>
<evidence type="ECO:0000256" key="3">
    <source>
        <dbReference type="ARBA" id="ARBA00022737"/>
    </source>
</evidence>
<protein>
    <submittedName>
        <fullName evidence="6">Trophoblast glycoprotein</fullName>
    </submittedName>
</protein>
<keyword evidence="2" id="KW-0732">Signal</keyword>
<evidence type="ECO:0000256" key="1">
    <source>
        <dbReference type="ARBA" id="ARBA00022614"/>
    </source>
</evidence>
<proteinExistence type="predicted"/>
<feature type="transmembrane region" description="Helical" evidence="5">
    <location>
        <begin position="503"/>
        <end position="524"/>
    </location>
</feature>
<feature type="transmembrane region" description="Helical" evidence="5">
    <location>
        <begin position="246"/>
        <end position="267"/>
    </location>
</feature>
<keyword evidence="5" id="KW-1133">Transmembrane helix</keyword>
<evidence type="ECO:0000313" key="7">
    <source>
        <dbReference type="Proteomes" id="UP000310200"/>
    </source>
</evidence>
<accession>A0A4S2KTF1</accession>
<organism evidence="6 7">
    <name type="scientific">Temnothorax longispinosus</name>
    <dbReference type="NCBI Taxonomy" id="300112"/>
    <lineage>
        <taxon>Eukaryota</taxon>
        <taxon>Metazoa</taxon>
        <taxon>Ecdysozoa</taxon>
        <taxon>Arthropoda</taxon>
        <taxon>Hexapoda</taxon>
        <taxon>Insecta</taxon>
        <taxon>Pterygota</taxon>
        <taxon>Neoptera</taxon>
        <taxon>Endopterygota</taxon>
        <taxon>Hymenoptera</taxon>
        <taxon>Apocrita</taxon>
        <taxon>Aculeata</taxon>
        <taxon>Formicoidea</taxon>
        <taxon>Formicidae</taxon>
        <taxon>Myrmicinae</taxon>
        <taxon>Temnothorax</taxon>
    </lineage>
</organism>
<dbReference type="Pfam" id="PF07690">
    <property type="entry name" value="MFS_1"/>
    <property type="match status" value="1"/>
</dbReference>
<dbReference type="SUPFAM" id="SSF52058">
    <property type="entry name" value="L domain-like"/>
    <property type="match status" value="1"/>
</dbReference>
<evidence type="ECO:0000256" key="2">
    <source>
        <dbReference type="ARBA" id="ARBA00022729"/>
    </source>
</evidence>
<feature type="transmembrane region" description="Helical" evidence="5">
    <location>
        <begin position="693"/>
        <end position="709"/>
    </location>
</feature>
<evidence type="ECO:0000313" key="6">
    <source>
        <dbReference type="EMBL" id="TGZ53110.1"/>
    </source>
</evidence>
<reference evidence="6 7" key="1">
    <citation type="journal article" date="2019" name="Philos. Trans. R. Soc. Lond., B, Biol. Sci.">
        <title>Ant behaviour and brain gene expression of defending hosts depend on the ecological success of the intruding social parasite.</title>
        <authorList>
            <person name="Kaur R."/>
            <person name="Stoldt M."/>
            <person name="Jongepier E."/>
            <person name="Feldmeyer B."/>
            <person name="Menzel F."/>
            <person name="Bornberg-Bauer E."/>
            <person name="Foitzik S."/>
        </authorList>
    </citation>
    <scope>NUCLEOTIDE SEQUENCE [LARGE SCALE GENOMIC DNA]</scope>
    <source>
        <tissue evidence="6">Whole body</tissue>
    </source>
</reference>
<keyword evidence="7" id="KW-1185">Reference proteome</keyword>
<evidence type="ECO:0000256" key="5">
    <source>
        <dbReference type="SAM" id="Phobius"/>
    </source>
</evidence>
<feature type="transmembrane region" description="Helical" evidence="5">
    <location>
        <begin position="380"/>
        <end position="398"/>
    </location>
</feature>
<comment type="caution">
    <text evidence="6">The sequence shown here is derived from an EMBL/GenBank/DDBJ whole genome shotgun (WGS) entry which is preliminary data.</text>
</comment>
<feature type="transmembrane region" description="Helical" evidence="5">
    <location>
        <begin position="755"/>
        <end position="772"/>
    </location>
</feature>
<keyword evidence="1" id="KW-0433">Leucine-rich repeat</keyword>
<feature type="compositionally biased region" description="Basic and acidic residues" evidence="4">
    <location>
        <begin position="549"/>
        <end position="562"/>
    </location>
</feature>
<dbReference type="PANTHER" id="PTHR24364">
    <property type="entry name" value="LP06937P"/>
    <property type="match status" value="1"/>
</dbReference>
<gene>
    <name evidence="6" type="ORF">DBV15_05444</name>
</gene>
<dbReference type="AlphaFoldDB" id="A0A4S2KTF1"/>
<dbReference type="EMBL" id="QBLH01001095">
    <property type="protein sequence ID" value="TGZ53110.1"/>
    <property type="molecule type" value="Genomic_DNA"/>
</dbReference>
<dbReference type="STRING" id="300112.A0A4S2KTF1"/>
<dbReference type="InterPro" id="IPR032675">
    <property type="entry name" value="LRR_dom_sf"/>
</dbReference>
<feature type="transmembrane region" description="Helical" evidence="5">
    <location>
        <begin position="715"/>
        <end position="735"/>
    </location>
</feature>
<sequence length="808" mass="90575">MKELPWNVFGTLDSLPLLRVIDMSNNKIREIRGKAYHHVQHVERLILDFNELSLDPARSHPRVFSNFISLLELHLTDAFEDGPPRNLASTLHDIFVNSNLTQLIKLHLEQNEISEFRDVNVFCDLPNLLDLHLGDNDLTALHFNLSCLHNLRFLDLRRNKFTKVLERDLHTMDNLAKHERSVSVDFSGNPFECSCKLNPFIKWMKKTKVFVRNKANLQCYEGNAIHDFHETKNCAPKLLASTRRGATVVLCFLSMVLIALVCALVYLQRAKLQKKIEPVLDSVSKRVRYTSIANVYTLSSFALSATRKMPLVRRLRLDEVISSYPELGPTAPDGGYSWLVLLGVAFIQITVPSVLSMYGIVRGYLAMNSSSIYFDLWSEVTLAPLLFVAFWSLADPWTKAITDLASIPRLVGLIGVALLTTGVIASGYLATGGVGAYLAGLSAGAVMGIGASFVIVESETVLRRHFRVRLPLALTLKNIATSIGFILVPALTHFLLVETGLKAGLLLMTIAFVPTAVGTLTLRFPAPQRASPYRLLLADEDNELGIRMSPDRESESETRDNGADNVGYGTGDKQDRNVAPLFSEVNSIYGYQDPDEDVELFVSPTARSDSKWKQEFRVARYFRFWAAVVTWIGIRAGSLFFWILVPALFLQRADPVYFTDDWVTLLVVAGVGSFVPSIASYWSIVTTVQYRRIYFGGACWLGSVVLLSLTYTYDYYWFLTWSLLGGVSISSLLACQDLTLFDVLGNQFAHRSHRLFSTIVGLGVLAFCFVHSENACLRVVALLQFLGGCYWIVPPIWEIIRAQRLREG</sequence>
<dbReference type="InterPro" id="IPR003591">
    <property type="entry name" value="Leu-rich_rpt_typical-subtyp"/>
</dbReference>
<feature type="transmembrane region" description="Helical" evidence="5">
    <location>
        <begin position="436"/>
        <end position="456"/>
    </location>
</feature>
<keyword evidence="3" id="KW-0677">Repeat</keyword>
<keyword evidence="5" id="KW-0812">Transmembrane</keyword>
<feature type="transmembrane region" description="Helical" evidence="5">
    <location>
        <begin position="338"/>
        <end position="360"/>
    </location>
</feature>
<dbReference type="Proteomes" id="UP000310200">
    <property type="component" value="Unassembled WGS sequence"/>
</dbReference>
<feature type="transmembrane region" description="Helical" evidence="5">
    <location>
        <begin position="410"/>
        <end position="430"/>
    </location>
</feature>
<dbReference type="SUPFAM" id="SSF103473">
    <property type="entry name" value="MFS general substrate transporter"/>
    <property type="match status" value="1"/>
</dbReference>
<dbReference type="InterPro" id="IPR011701">
    <property type="entry name" value="MFS"/>
</dbReference>
<dbReference type="GO" id="GO:0022857">
    <property type="term" value="F:transmembrane transporter activity"/>
    <property type="evidence" value="ECO:0007669"/>
    <property type="project" value="InterPro"/>
</dbReference>
<feature type="transmembrane region" description="Helical" evidence="5">
    <location>
        <begin position="662"/>
        <end position="681"/>
    </location>
</feature>
<feature type="transmembrane region" description="Helical" evidence="5">
    <location>
        <begin position="476"/>
        <end position="497"/>
    </location>
</feature>
<feature type="transmembrane region" description="Helical" evidence="5">
    <location>
        <begin position="621"/>
        <end position="650"/>
    </location>
</feature>
<feature type="region of interest" description="Disordered" evidence="4">
    <location>
        <begin position="548"/>
        <end position="574"/>
    </location>
</feature>
<dbReference type="SMART" id="SM00369">
    <property type="entry name" value="LRR_TYP"/>
    <property type="match status" value="4"/>
</dbReference>
<dbReference type="Gene3D" id="3.80.10.10">
    <property type="entry name" value="Ribonuclease Inhibitor"/>
    <property type="match status" value="1"/>
</dbReference>
<keyword evidence="5" id="KW-0472">Membrane</keyword>
<name>A0A4S2KTF1_9HYME</name>
<dbReference type="Gene3D" id="1.20.1250.20">
    <property type="entry name" value="MFS general substrate transporter like domains"/>
    <property type="match status" value="1"/>
</dbReference>
<dbReference type="InterPro" id="IPR036259">
    <property type="entry name" value="MFS_trans_sf"/>
</dbReference>